<sequence length="124" mass="13834">MKREIDVIKYVLVEIEETQRSGPIQLQFDENDSYSTDKLNYHLRILTDAGFVDGEIKGVMGGGQINLIKSITWEGHDLLDALRNEKAVEMAEKEAEKQGSKLSDLPIEVAKSLVIASAKQLFGL</sequence>
<proteinExistence type="predicted"/>
<comment type="caution">
    <text evidence="1">The sequence shown here is derived from an EMBL/GenBank/DDBJ whole genome shotgun (WGS) entry which is preliminary data.</text>
</comment>
<dbReference type="EMBL" id="JACEFG010000002">
    <property type="protein sequence ID" value="MBA2174842.1"/>
    <property type="molecule type" value="Genomic_DNA"/>
</dbReference>
<dbReference type="RefSeq" id="WP_181471900.1">
    <property type="nucleotide sequence ID" value="NZ_JACEFG010000002.1"/>
</dbReference>
<dbReference type="Pfam" id="PF10711">
    <property type="entry name" value="DUF2513"/>
    <property type="match status" value="1"/>
</dbReference>
<gene>
    <name evidence="1" type="ORF">H0266_08050</name>
</gene>
<dbReference type="Proteomes" id="UP000571017">
    <property type="component" value="Unassembled WGS sequence"/>
</dbReference>
<keyword evidence="2" id="KW-1185">Reference proteome</keyword>
<protein>
    <submittedName>
        <fullName evidence="1">DUF2513 domain-containing protein</fullName>
    </submittedName>
</protein>
<evidence type="ECO:0000313" key="1">
    <source>
        <dbReference type="EMBL" id="MBA2174842.1"/>
    </source>
</evidence>
<accession>A0A838CRT3</accession>
<reference evidence="1 2" key="1">
    <citation type="journal article" date="2004" name="Extremophiles">
        <title>Halobacillus locisalis sp. nov., a halophilic bacterium isolated from a marine solar saltern of the Yellow Sea in Korea.</title>
        <authorList>
            <person name="Yoon J.H."/>
            <person name="Kang K.H."/>
            <person name="Oh T.K."/>
            <person name="Park Y.H."/>
        </authorList>
    </citation>
    <scope>NUCLEOTIDE SEQUENCE [LARGE SCALE GENOMIC DNA]</scope>
    <source>
        <strain evidence="1 2">KCTC 3788</strain>
    </source>
</reference>
<evidence type="ECO:0000313" key="2">
    <source>
        <dbReference type="Proteomes" id="UP000571017"/>
    </source>
</evidence>
<organism evidence="1 2">
    <name type="scientific">Halobacillus locisalis</name>
    <dbReference type="NCBI Taxonomy" id="220753"/>
    <lineage>
        <taxon>Bacteria</taxon>
        <taxon>Bacillati</taxon>
        <taxon>Bacillota</taxon>
        <taxon>Bacilli</taxon>
        <taxon>Bacillales</taxon>
        <taxon>Bacillaceae</taxon>
        <taxon>Halobacillus</taxon>
    </lineage>
</organism>
<dbReference type="InterPro" id="IPR019650">
    <property type="entry name" value="DUF2513"/>
</dbReference>
<dbReference type="AlphaFoldDB" id="A0A838CRT3"/>
<name>A0A838CRT3_9BACI</name>